<feature type="non-terminal residue" evidence="1">
    <location>
        <position position="1"/>
    </location>
</feature>
<comment type="caution">
    <text evidence="1">The sequence shown here is derived from an EMBL/GenBank/DDBJ whole genome shotgun (WGS) entry which is preliminary data.</text>
</comment>
<protein>
    <submittedName>
        <fullName evidence="1">Uncharacterized protein</fullName>
    </submittedName>
</protein>
<feature type="non-terminal residue" evidence="1">
    <location>
        <position position="339"/>
    </location>
</feature>
<gene>
    <name evidence="1" type="ORF">LCGC14_3132340</name>
</gene>
<proteinExistence type="predicted"/>
<reference evidence="1" key="1">
    <citation type="journal article" date="2015" name="Nature">
        <title>Complex archaea that bridge the gap between prokaryotes and eukaryotes.</title>
        <authorList>
            <person name="Spang A."/>
            <person name="Saw J.H."/>
            <person name="Jorgensen S.L."/>
            <person name="Zaremba-Niedzwiedzka K."/>
            <person name="Martijn J."/>
            <person name="Lind A.E."/>
            <person name="van Eijk R."/>
            <person name="Schleper C."/>
            <person name="Guy L."/>
            <person name="Ettema T.J."/>
        </authorList>
    </citation>
    <scope>NUCLEOTIDE SEQUENCE</scope>
</reference>
<sequence length="339" mass="39371">ILHNYANRRNFDTVLSYIYPYHFWHSRNTVNWVKRVANKPGIARGYMRYKDNMERINADMPEWFRHNTRITGILGFDEDNPLMVNLEALVSPAYQITKVPFQDPLKRDTMFARFMDDAGRLSSTHTMYSILYGLGRYLKGDKEEGAAWMSRLIPQTKLTTALTSIAAKKGWIDQKWERGIELDPIIGLQGAIEAGNPEGYFTALDPYEQKRINMGYQALVQNGEYTDEEVVDAIMSEDPQHPITVQAHGIAQSQKNMGDLLSFIGGPGFQIRSKDEREIMDMNEEFANMYQFKDTLDKDQKAQLYQIMREKYPTYFNSVMLTRKSRDERDEAFVYNIMA</sequence>
<evidence type="ECO:0000313" key="1">
    <source>
        <dbReference type="EMBL" id="KKK49709.1"/>
    </source>
</evidence>
<dbReference type="EMBL" id="LAZR01068398">
    <property type="protein sequence ID" value="KKK49709.1"/>
    <property type="molecule type" value="Genomic_DNA"/>
</dbReference>
<name>A0A0F8Y6A4_9ZZZZ</name>
<accession>A0A0F8Y6A4</accession>
<dbReference type="AlphaFoldDB" id="A0A0F8Y6A4"/>
<organism evidence="1">
    <name type="scientific">marine sediment metagenome</name>
    <dbReference type="NCBI Taxonomy" id="412755"/>
    <lineage>
        <taxon>unclassified sequences</taxon>
        <taxon>metagenomes</taxon>
        <taxon>ecological metagenomes</taxon>
    </lineage>
</organism>